<dbReference type="PANTHER" id="PTHR35936:SF17">
    <property type="entry name" value="ARGININE-BINDING EXTRACELLULAR PROTEIN ARTP"/>
    <property type="match status" value="1"/>
</dbReference>
<dbReference type="AlphaFoldDB" id="A0A833N6P7"/>
<keyword evidence="4" id="KW-1185">Reference proteome</keyword>
<organism evidence="3 4">
    <name type="scientific">Fluviispira multicolorata</name>
    <dbReference type="NCBI Taxonomy" id="2654512"/>
    <lineage>
        <taxon>Bacteria</taxon>
        <taxon>Pseudomonadati</taxon>
        <taxon>Bdellovibrionota</taxon>
        <taxon>Oligoflexia</taxon>
        <taxon>Silvanigrellales</taxon>
        <taxon>Silvanigrellaceae</taxon>
        <taxon>Fluviispira</taxon>
    </lineage>
</organism>
<dbReference type="InterPro" id="IPR001638">
    <property type="entry name" value="Solute-binding_3/MltF_N"/>
</dbReference>
<comment type="caution">
    <text evidence="3">The sequence shown here is derived from an EMBL/GenBank/DDBJ whole genome shotgun (WGS) entry which is preliminary data.</text>
</comment>
<dbReference type="Proteomes" id="UP000442694">
    <property type="component" value="Unassembled WGS sequence"/>
</dbReference>
<dbReference type="EMBL" id="WFLN01000004">
    <property type="protein sequence ID" value="KAB8033775.1"/>
    <property type="molecule type" value="Genomic_DNA"/>
</dbReference>
<evidence type="ECO:0000256" key="1">
    <source>
        <dbReference type="ARBA" id="ARBA00022729"/>
    </source>
</evidence>
<sequence>MWCSAFFVFRICLNERYLYMTSSSSSGLKPTACRTLLSLSICVLSSFAIFMKSHAAVKPTTLETIKKKKELVVCSESGYIPLEMKTASGKWLGFDFEMMSAYAKELDVKLTMADTKWDGIIPSLISSKCDMIASSMAKTEERERAVAFSEPYYDNKFLIAVLDNSENKEKFKNLKSFNLKGIKIAVKTGSAPDLYIKNSGQLKNAEIMRFDADADTVSAVLRSRATAFIYDTPYVKLAALNNPGKLYIIPDAFNGDQFAVAMRKKDADLLKSFNSFLTDWKKNGGYEKTMKYYFEEREWLSLLDK</sequence>
<dbReference type="SMART" id="SM00062">
    <property type="entry name" value="PBPb"/>
    <property type="match status" value="1"/>
</dbReference>
<evidence type="ECO:0000313" key="4">
    <source>
        <dbReference type="Proteomes" id="UP000442694"/>
    </source>
</evidence>
<dbReference type="SUPFAM" id="SSF53850">
    <property type="entry name" value="Periplasmic binding protein-like II"/>
    <property type="match status" value="1"/>
</dbReference>
<name>A0A833N6P7_9BACT</name>
<dbReference type="Pfam" id="PF00497">
    <property type="entry name" value="SBP_bac_3"/>
    <property type="match status" value="1"/>
</dbReference>
<gene>
    <name evidence="3" type="ORF">GCL57_03445</name>
</gene>
<dbReference type="PANTHER" id="PTHR35936">
    <property type="entry name" value="MEMBRANE-BOUND LYTIC MUREIN TRANSGLYCOSYLASE F"/>
    <property type="match status" value="1"/>
</dbReference>
<accession>A0A833N6P7</accession>
<keyword evidence="1" id="KW-0732">Signal</keyword>
<feature type="domain" description="Solute-binding protein family 3/N-terminal" evidence="2">
    <location>
        <begin position="70"/>
        <end position="297"/>
    </location>
</feature>
<evidence type="ECO:0000313" key="3">
    <source>
        <dbReference type="EMBL" id="KAB8033775.1"/>
    </source>
</evidence>
<proteinExistence type="predicted"/>
<reference evidence="3 4" key="1">
    <citation type="submission" date="2019-10" db="EMBL/GenBank/DDBJ databases">
        <title>New genus of Silvanigrellaceae.</title>
        <authorList>
            <person name="Pitt A."/>
            <person name="Hahn M.W."/>
        </authorList>
    </citation>
    <scope>NUCLEOTIDE SEQUENCE [LARGE SCALE GENOMIC DNA]</scope>
    <source>
        <strain evidence="3 4">33A1-SZDP</strain>
    </source>
</reference>
<evidence type="ECO:0000259" key="2">
    <source>
        <dbReference type="SMART" id="SM00062"/>
    </source>
</evidence>
<protein>
    <submittedName>
        <fullName evidence="3">Transporter substrate-binding domain-containing protein</fullName>
    </submittedName>
</protein>
<dbReference type="Gene3D" id="3.40.190.10">
    <property type="entry name" value="Periplasmic binding protein-like II"/>
    <property type="match status" value="2"/>
</dbReference>